<accession>A0A1M6U696</accession>
<evidence type="ECO:0008006" key="4">
    <source>
        <dbReference type="Google" id="ProtNLM"/>
    </source>
</evidence>
<dbReference type="InterPro" id="IPR007263">
    <property type="entry name" value="DCC1-like"/>
</dbReference>
<feature type="region of interest" description="Disordered" evidence="1">
    <location>
        <begin position="127"/>
        <end position="193"/>
    </location>
</feature>
<evidence type="ECO:0000256" key="1">
    <source>
        <dbReference type="SAM" id="MobiDB-lite"/>
    </source>
</evidence>
<sequence>MAAEEAVAAPSARGRVPLRGLTVLYDPDCRLCAFVGDWLAGQRKLIPVRLVPVGSERARRLFPALDHDGATRREITVVGDTGQVYVGDTAWVVCLWALADHRALAHTMSTPAGRRLARAAVLGVARYRGADRTPRQPGGHSGRRPAPPGADRIPVRTARMPGDPSRTAWVYEGNGGWTARRPGDCADGCEPPG</sequence>
<name>A0A1M6U696_9ACTN</name>
<dbReference type="OrthoDB" id="277004at2"/>
<dbReference type="AlphaFoldDB" id="A0A1M6U696"/>
<protein>
    <recommendedName>
        <fullName evidence="4">DUF393 domain-containing protein</fullName>
    </recommendedName>
</protein>
<dbReference type="RefSeq" id="WP_073492673.1">
    <property type="nucleotide sequence ID" value="NZ_FRBI01000001.1"/>
</dbReference>
<gene>
    <name evidence="2" type="ORF">SAMN05216499_101260</name>
</gene>
<keyword evidence="3" id="KW-1185">Reference proteome</keyword>
<dbReference type="GO" id="GO:0015035">
    <property type="term" value="F:protein-disulfide reductase activity"/>
    <property type="evidence" value="ECO:0007669"/>
    <property type="project" value="InterPro"/>
</dbReference>
<evidence type="ECO:0000313" key="2">
    <source>
        <dbReference type="EMBL" id="SHK64805.1"/>
    </source>
</evidence>
<dbReference type="Pfam" id="PF04134">
    <property type="entry name" value="DCC1-like"/>
    <property type="match status" value="1"/>
</dbReference>
<organism evidence="2 3">
    <name type="scientific">Actinacidiphila paucisporea</name>
    <dbReference type="NCBI Taxonomy" id="310782"/>
    <lineage>
        <taxon>Bacteria</taxon>
        <taxon>Bacillati</taxon>
        <taxon>Actinomycetota</taxon>
        <taxon>Actinomycetes</taxon>
        <taxon>Kitasatosporales</taxon>
        <taxon>Streptomycetaceae</taxon>
        <taxon>Actinacidiphila</taxon>
    </lineage>
</organism>
<dbReference type="STRING" id="310782.SAMN05216499_101260"/>
<dbReference type="Proteomes" id="UP000184111">
    <property type="component" value="Unassembled WGS sequence"/>
</dbReference>
<proteinExistence type="predicted"/>
<reference evidence="2 3" key="1">
    <citation type="submission" date="2016-11" db="EMBL/GenBank/DDBJ databases">
        <authorList>
            <person name="Jaros S."/>
            <person name="Januszkiewicz K."/>
            <person name="Wedrychowicz H."/>
        </authorList>
    </citation>
    <scope>NUCLEOTIDE SEQUENCE [LARGE SCALE GENOMIC DNA]</scope>
    <source>
        <strain evidence="2 3">CGMCC 4.2025</strain>
    </source>
</reference>
<dbReference type="EMBL" id="FRBI01000001">
    <property type="protein sequence ID" value="SHK64805.1"/>
    <property type="molecule type" value="Genomic_DNA"/>
</dbReference>
<evidence type="ECO:0000313" key="3">
    <source>
        <dbReference type="Proteomes" id="UP000184111"/>
    </source>
</evidence>